<sequence>MTRRPIAACLAAASALCAATALARAEPLTPLNERPQALEGSFFSGDKQKKLRRSASGIACADARSCVVVFDEGIEARRAELSPKTYAAGAPVALVPDGEEADAEGAAFADRRFYVTGSHAVKRDPIHKCAGNPTARFVARIEPDGRATPGVIQPAIDAAPELRAADRQCLTDGMGLDIEGLAASGGHLWFGFRGPKAPDGAYVLRVDADAVFSQGDQKPALLTAHVGAGRTIRDMQAVGDRLLLLAGPPRGVDDPVGYALVLFDPATPGETGSRTLGTLDFSGVKRRKLEGCNDEKSLADVKPEGLMVEDVDANPWRVAILSDGLCDGGPLWFEVAR</sequence>
<dbReference type="EMBL" id="CP081869">
    <property type="protein sequence ID" value="QZN99353.1"/>
    <property type="molecule type" value="Genomic_DNA"/>
</dbReference>
<evidence type="ECO:0000313" key="4">
    <source>
        <dbReference type="Proteomes" id="UP000825701"/>
    </source>
</evidence>
<feature type="domain" description="DUF3616" evidence="2">
    <location>
        <begin position="97"/>
        <end position="128"/>
    </location>
</feature>
<accession>A0A9E6R7D4</accession>
<dbReference type="RefSeq" id="WP_261402410.1">
    <property type="nucleotide sequence ID" value="NZ_CP081869.1"/>
</dbReference>
<proteinExistence type="predicted"/>
<dbReference type="KEGG" id="cmet:K6K41_21645"/>
<feature type="chain" id="PRO_5038637807" evidence="1">
    <location>
        <begin position="26"/>
        <end position="337"/>
    </location>
</feature>
<organism evidence="3 4">
    <name type="scientific">Chenggangzhangella methanolivorans</name>
    <dbReference type="NCBI Taxonomy" id="1437009"/>
    <lineage>
        <taxon>Bacteria</taxon>
        <taxon>Pseudomonadati</taxon>
        <taxon>Pseudomonadota</taxon>
        <taxon>Alphaproteobacteria</taxon>
        <taxon>Hyphomicrobiales</taxon>
        <taxon>Methylopilaceae</taxon>
        <taxon>Chenggangzhangella</taxon>
    </lineage>
</organism>
<dbReference type="Proteomes" id="UP000825701">
    <property type="component" value="Chromosome"/>
</dbReference>
<keyword evidence="1" id="KW-0732">Signal</keyword>
<reference evidence="3" key="1">
    <citation type="submission" date="2021-08" db="EMBL/GenBank/DDBJ databases">
        <authorList>
            <person name="Zhang H."/>
            <person name="Xu M."/>
            <person name="Yu Z."/>
            <person name="Yang L."/>
            <person name="Cai Y."/>
        </authorList>
    </citation>
    <scope>NUCLEOTIDE SEQUENCE</scope>
    <source>
        <strain evidence="3">CHL1</strain>
    </source>
</reference>
<evidence type="ECO:0000259" key="2">
    <source>
        <dbReference type="Pfam" id="PF12275"/>
    </source>
</evidence>
<dbReference type="Pfam" id="PF12275">
    <property type="entry name" value="DUF3616"/>
    <property type="match status" value="2"/>
</dbReference>
<name>A0A9E6R7D4_9HYPH</name>
<keyword evidence="4" id="KW-1185">Reference proteome</keyword>
<evidence type="ECO:0000256" key="1">
    <source>
        <dbReference type="SAM" id="SignalP"/>
    </source>
</evidence>
<gene>
    <name evidence="3" type="ORF">K6K41_21645</name>
</gene>
<feature type="signal peptide" evidence="1">
    <location>
        <begin position="1"/>
        <end position="25"/>
    </location>
</feature>
<dbReference type="InterPro" id="IPR022060">
    <property type="entry name" value="DUF3616"/>
</dbReference>
<feature type="domain" description="DUF3616" evidence="2">
    <location>
        <begin position="175"/>
        <end position="256"/>
    </location>
</feature>
<dbReference type="AlphaFoldDB" id="A0A9E6R7D4"/>
<evidence type="ECO:0000313" key="3">
    <source>
        <dbReference type="EMBL" id="QZN99353.1"/>
    </source>
</evidence>
<protein>
    <submittedName>
        <fullName evidence="3">DUF3616 domain-containing protein</fullName>
    </submittedName>
</protein>